<proteinExistence type="inferred from homology"/>
<evidence type="ECO:0000259" key="4">
    <source>
        <dbReference type="PROSITE" id="PS50003"/>
    </source>
</evidence>
<dbReference type="FunFam" id="2.30.29.30:FF:000286">
    <property type="entry name" value="PH-protein kinase domain containing protein"/>
    <property type="match status" value="1"/>
</dbReference>
<name>A0A8S3SIZ1_MYTED</name>
<keyword evidence="6" id="KW-1185">Reference proteome</keyword>
<dbReference type="PANTHER" id="PTHR14187">
    <property type="entry name" value="ALPHA KINASE/ELONGATION FACTOR 2 KINASE"/>
    <property type="match status" value="1"/>
</dbReference>
<dbReference type="GO" id="GO:0140662">
    <property type="term" value="F:ATP-dependent protein folding chaperone"/>
    <property type="evidence" value="ECO:0007669"/>
    <property type="project" value="InterPro"/>
</dbReference>
<evidence type="ECO:0000256" key="2">
    <source>
        <dbReference type="ARBA" id="ARBA00022741"/>
    </source>
</evidence>
<evidence type="ECO:0000313" key="5">
    <source>
        <dbReference type="EMBL" id="CAG2220777.1"/>
    </source>
</evidence>
<evidence type="ECO:0000313" key="6">
    <source>
        <dbReference type="Proteomes" id="UP000683360"/>
    </source>
</evidence>
<dbReference type="Proteomes" id="UP000683360">
    <property type="component" value="Unassembled WGS sequence"/>
</dbReference>
<dbReference type="Gene3D" id="3.30.420.40">
    <property type="match status" value="2"/>
</dbReference>
<dbReference type="AlphaFoldDB" id="A0A8S3SIZ1"/>
<accession>A0A8S3SIZ1</accession>
<keyword evidence="3" id="KW-0067">ATP-binding</keyword>
<comment type="caution">
    <text evidence="5">The sequence shown here is derived from an EMBL/GenBank/DDBJ whole genome shotgun (WGS) entry which is preliminary data.</text>
</comment>
<dbReference type="EMBL" id="CAJPWZ010001671">
    <property type="protein sequence ID" value="CAG2220777.1"/>
    <property type="molecule type" value="Genomic_DNA"/>
</dbReference>
<dbReference type="SUPFAM" id="SSF53067">
    <property type="entry name" value="Actin-like ATPase domain"/>
    <property type="match status" value="2"/>
</dbReference>
<dbReference type="Gene3D" id="2.30.29.30">
    <property type="entry name" value="Pleckstrin-homology domain (PH domain)/Phosphotyrosine-binding domain (PTB)"/>
    <property type="match status" value="1"/>
</dbReference>
<dbReference type="SUPFAM" id="SSF50729">
    <property type="entry name" value="PH domain-like"/>
    <property type="match status" value="2"/>
</dbReference>
<dbReference type="PROSITE" id="PS50003">
    <property type="entry name" value="PH_DOMAIN"/>
    <property type="match status" value="1"/>
</dbReference>
<protein>
    <recommendedName>
        <fullName evidence="4">PH domain-containing protein</fullName>
    </recommendedName>
</protein>
<dbReference type="CDD" id="cd10229">
    <property type="entry name" value="ASKHA_NBD_HSP70_HSPA12"/>
    <property type="match status" value="1"/>
</dbReference>
<comment type="similarity">
    <text evidence="1">Belongs to the heat shock protein 70 family.</text>
</comment>
<gene>
    <name evidence="5" type="ORF">MEDL_34233</name>
</gene>
<organism evidence="5 6">
    <name type="scientific">Mytilus edulis</name>
    <name type="common">Blue mussel</name>
    <dbReference type="NCBI Taxonomy" id="6550"/>
    <lineage>
        <taxon>Eukaryota</taxon>
        <taxon>Metazoa</taxon>
        <taxon>Spiralia</taxon>
        <taxon>Lophotrochozoa</taxon>
        <taxon>Mollusca</taxon>
        <taxon>Bivalvia</taxon>
        <taxon>Autobranchia</taxon>
        <taxon>Pteriomorphia</taxon>
        <taxon>Mytilida</taxon>
        <taxon>Mytiloidea</taxon>
        <taxon>Mytilidae</taxon>
        <taxon>Mytilinae</taxon>
        <taxon>Mytilus</taxon>
    </lineage>
</organism>
<dbReference type="Pfam" id="PF00012">
    <property type="entry name" value="HSP70"/>
    <property type="match status" value="1"/>
</dbReference>
<dbReference type="InterPro" id="IPR043129">
    <property type="entry name" value="ATPase_NBD"/>
</dbReference>
<feature type="domain" description="PH" evidence="4">
    <location>
        <begin position="39"/>
        <end position="130"/>
    </location>
</feature>
<dbReference type="InterPro" id="IPR011993">
    <property type="entry name" value="PH-like_dom_sf"/>
</dbReference>
<dbReference type="InterPro" id="IPR001849">
    <property type="entry name" value="PH_domain"/>
</dbReference>
<keyword evidence="2" id="KW-0547">Nucleotide-binding</keyword>
<dbReference type="PANTHER" id="PTHR14187:SF5">
    <property type="entry name" value="HEAT SHOCK 70 KDA PROTEIN 12A"/>
    <property type="match status" value="1"/>
</dbReference>
<reference evidence="5" key="1">
    <citation type="submission" date="2021-03" db="EMBL/GenBank/DDBJ databases">
        <authorList>
            <person name="Bekaert M."/>
        </authorList>
    </citation>
    <scope>NUCLEOTIDE SEQUENCE</scope>
</reference>
<dbReference type="SMART" id="SM00233">
    <property type="entry name" value="PH"/>
    <property type="match status" value="1"/>
</dbReference>
<sequence length="822" mass="92850">MNRYGRYIKEKKYYEIKPSTISQDTDVLANQIPCYVSGFGMKEGGLFNMKWERRYFVLSDGGFQYYTSETVTTPQRTVSIDDIKGVANANGYRGKELVFQLVTKHRTFYIEVDTPSDLEKWTKEVSCCLQKREQLWSNPDIRVMKGKIYIVLASLAPERDDCTFRIITNSGETHILRSSQLMDRQKWIDAILKTQKSVNEDMGPFGVKPKVRGEWASDKTASTKESAIELRRKLSRSVGDKPEDLTNQTMEEIVEPEETNTYTKQNCWCVAAIDFGSSDSGCAFSMRSDYKLNPLNIHREPLDGKGSATRKSPTIVLMNPAGQFAAFGEMARQQYEELANDERENENEWFYFSRFKMQLYTKKGIDKDMMLQDINGREMKASDIFACCIEYIKNKVFVRAEAAVRGLTEEHIHWMITVPAIWNESARQFMREAATKAGINQELLTLVLEPEAAAVFCKYVEVEKSVTGKEANLEVFKSGSQFLVVDLGGGTVDITCNEVTETGQLQEIYHASGGPWGGNMINKRIWKLIRSIYGNALFDQCMKKYTSAQLELLKAIEEGKMKISPGTKAIFKLPFDMSENTNVTSTAGKISGGKVYINSKDISIVFESSIKQVCAHLSKVLSRDETRNVKALLLVGGYASCEMLKETIKTTFHEYDIICPFSPEMIVLKGAVIMGHESRPIIGRLARYHYGLAVPSGLRIIPKMETPHERTECDHELNFLPLICKGTPIRIGEEVAQYSFSVTSEELTDIQIGILTCEDDEAPSTIAENNCTQIGQIEAKIPALSQLKEIRIIVSCDETEFKVTAVINELGHRFSARCLFLH</sequence>
<dbReference type="OrthoDB" id="67516at2759"/>
<evidence type="ECO:0000256" key="1">
    <source>
        <dbReference type="ARBA" id="ARBA00007381"/>
    </source>
</evidence>
<dbReference type="InterPro" id="IPR013126">
    <property type="entry name" value="Hsp_70_fam"/>
</dbReference>
<dbReference type="GO" id="GO:0005524">
    <property type="term" value="F:ATP binding"/>
    <property type="evidence" value="ECO:0007669"/>
    <property type="project" value="UniProtKB-KW"/>
</dbReference>
<dbReference type="Pfam" id="PF00169">
    <property type="entry name" value="PH"/>
    <property type="match status" value="1"/>
</dbReference>
<evidence type="ECO:0000256" key="3">
    <source>
        <dbReference type="ARBA" id="ARBA00022840"/>
    </source>
</evidence>